<evidence type="ECO:0000313" key="2">
    <source>
        <dbReference type="Proteomes" id="UP000449846"/>
    </source>
</evidence>
<keyword evidence="2" id="KW-1185">Reference proteome</keyword>
<gene>
    <name evidence="1" type="ORF">GL300_19590</name>
</gene>
<dbReference type="EMBL" id="WMIG01000016">
    <property type="protein sequence ID" value="MTH61420.1"/>
    <property type="molecule type" value="Genomic_DNA"/>
</dbReference>
<proteinExistence type="predicted"/>
<evidence type="ECO:0000313" key="1">
    <source>
        <dbReference type="EMBL" id="MTH61420.1"/>
    </source>
</evidence>
<dbReference type="RefSeq" id="WP_155041381.1">
    <property type="nucleotide sequence ID" value="NZ_WMIG01000016.1"/>
</dbReference>
<organism evidence="1 2">
    <name type="scientific">Paracoccus litorisediminis</name>
    <dbReference type="NCBI Taxonomy" id="2006130"/>
    <lineage>
        <taxon>Bacteria</taxon>
        <taxon>Pseudomonadati</taxon>
        <taxon>Pseudomonadota</taxon>
        <taxon>Alphaproteobacteria</taxon>
        <taxon>Rhodobacterales</taxon>
        <taxon>Paracoccaceae</taxon>
        <taxon>Paracoccus</taxon>
    </lineage>
</organism>
<accession>A0A844HND6</accession>
<dbReference type="OrthoDB" id="7779114at2"/>
<sequence length="63" mass="6743">MRTPSLPLDQVAIKAARDIIANPEQAAAVPASVRLLAFKVAASAFGFTVIQRRRPATGRGNKR</sequence>
<protein>
    <submittedName>
        <fullName evidence="1">Uncharacterized protein</fullName>
    </submittedName>
</protein>
<reference evidence="1 2" key="1">
    <citation type="submission" date="2019-11" db="EMBL/GenBank/DDBJ databases">
        <authorList>
            <person name="Dong K."/>
        </authorList>
    </citation>
    <scope>NUCLEOTIDE SEQUENCE [LARGE SCALE GENOMIC DNA]</scope>
    <source>
        <strain evidence="1 2">NBRC 112902</strain>
    </source>
</reference>
<name>A0A844HND6_9RHOB</name>
<comment type="caution">
    <text evidence="1">The sequence shown here is derived from an EMBL/GenBank/DDBJ whole genome shotgun (WGS) entry which is preliminary data.</text>
</comment>
<dbReference type="Proteomes" id="UP000449846">
    <property type="component" value="Unassembled WGS sequence"/>
</dbReference>
<dbReference type="AlphaFoldDB" id="A0A844HND6"/>